<comment type="caution">
    <text evidence="2">The sequence shown here is derived from an EMBL/GenBank/DDBJ whole genome shotgun (WGS) entry which is preliminary data.</text>
</comment>
<protein>
    <submittedName>
        <fullName evidence="2">Protein phosphatase CheZ</fullName>
    </submittedName>
</protein>
<dbReference type="InterPro" id="IPR007439">
    <property type="entry name" value="Chemotax_Pase_CheZ"/>
</dbReference>
<evidence type="ECO:0000313" key="2">
    <source>
        <dbReference type="EMBL" id="MBE1237063.1"/>
    </source>
</evidence>
<proteinExistence type="predicted"/>
<gene>
    <name evidence="2" type="ORF">IHV25_05315</name>
</gene>
<name>A0A8J6YLZ9_9PROT</name>
<dbReference type="GO" id="GO:0003824">
    <property type="term" value="F:catalytic activity"/>
    <property type="evidence" value="ECO:0007669"/>
    <property type="project" value="InterPro"/>
</dbReference>
<organism evidence="2 3">
    <name type="scientific">Phaeovibrio sulfidiphilus</name>
    <dbReference type="NCBI Taxonomy" id="1220600"/>
    <lineage>
        <taxon>Bacteria</taxon>
        <taxon>Pseudomonadati</taxon>
        <taxon>Pseudomonadota</taxon>
        <taxon>Alphaproteobacteria</taxon>
        <taxon>Rhodospirillales</taxon>
        <taxon>Rhodospirillaceae</taxon>
        <taxon>Phaeovibrio</taxon>
    </lineage>
</organism>
<evidence type="ECO:0000256" key="1">
    <source>
        <dbReference type="SAM" id="MobiDB-lite"/>
    </source>
</evidence>
<dbReference type="SUPFAM" id="SSF75708">
    <property type="entry name" value="Chemotaxis phosphatase CheZ"/>
    <property type="match status" value="1"/>
</dbReference>
<dbReference type="EMBL" id="JACZHT010000003">
    <property type="protein sequence ID" value="MBE1237063.1"/>
    <property type="molecule type" value="Genomic_DNA"/>
</dbReference>
<keyword evidence="3" id="KW-1185">Reference proteome</keyword>
<reference evidence="2" key="1">
    <citation type="submission" date="2020-10" db="EMBL/GenBank/DDBJ databases">
        <title>Genome sequence of the unusual species of purple photosynthetic bacteria, Phaeovibrio sulfidiphilus DSM 23193, type strain.</title>
        <authorList>
            <person name="Kyndt J.A."/>
            <person name="Meyer T.E."/>
        </authorList>
    </citation>
    <scope>NUCLEOTIDE SEQUENCE</scope>
    <source>
        <strain evidence="2">DSM 23193</strain>
    </source>
</reference>
<dbReference type="GO" id="GO:0009288">
    <property type="term" value="C:bacterial-type flagellum"/>
    <property type="evidence" value="ECO:0007669"/>
    <property type="project" value="InterPro"/>
</dbReference>
<accession>A0A8J6YLZ9</accession>
<evidence type="ECO:0000313" key="3">
    <source>
        <dbReference type="Proteomes" id="UP000631034"/>
    </source>
</evidence>
<feature type="compositionally biased region" description="Polar residues" evidence="1">
    <location>
        <begin position="47"/>
        <end position="57"/>
    </location>
</feature>
<dbReference type="GO" id="GO:0050920">
    <property type="term" value="P:regulation of chemotaxis"/>
    <property type="evidence" value="ECO:0007669"/>
    <property type="project" value="InterPro"/>
</dbReference>
<dbReference type="Proteomes" id="UP000631034">
    <property type="component" value="Unassembled WGS sequence"/>
</dbReference>
<dbReference type="AlphaFoldDB" id="A0A8J6YLZ9"/>
<feature type="region of interest" description="Disordered" evidence="1">
    <location>
        <begin position="1"/>
        <end position="70"/>
    </location>
</feature>
<sequence length="246" mass="25923">MTGSLSAPTPDGTDRAPGGAVPRTDPMSEDEADALAAWEALEPSAVASLSPQPSQVDPSMGPEALPTGVGDDDAQLLRREVASMIRSLAAAKREIAEIKHPVGGDDRMKRATLELDAIVGATEEATEQILGATESINANVDTIRAFASGSAEVLASVEVIEHDVTRIMEACTFQDITGQRITRVIRTFEFIEDRLRTIIETLGVDSFTEIPVSSADVVIHSGDELVNGPQLGGSALSQDDIDALFG</sequence>
<dbReference type="Gene3D" id="1.10.287.500">
    <property type="entry name" value="Helix hairpin bin"/>
    <property type="match status" value="1"/>
</dbReference>
<dbReference type="Pfam" id="PF04344">
    <property type="entry name" value="CheZ"/>
    <property type="match status" value="1"/>
</dbReference>